<dbReference type="InterPro" id="IPR023346">
    <property type="entry name" value="Lysozyme-like_dom_sf"/>
</dbReference>
<evidence type="ECO:0000259" key="2">
    <source>
        <dbReference type="PROSITE" id="PS51109"/>
    </source>
</evidence>
<dbReference type="Pfam" id="PF03990">
    <property type="entry name" value="DUF348"/>
    <property type="match status" value="2"/>
</dbReference>
<dbReference type="InterPro" id="IPR007137">
    <property type="entry name" value="DUF348"/>
</dbReference>
<dbReference type="SUPFAM" id="SSF53955">
    <property type="entry name" value="Lysozyme-like"/>
    <property type="match status" value="1"/>
</dbReference>
<evidence type="ECO:0000256" key="1">
    <source>
        <dbReference type="ARBA" id="ARBA00022729"/>
    </source>
</evidence>
<accession>A0A542ZTW2</accession>
<keyword evidence="1" id="KW-0732">Signal</keyword>
<dbReference type="RefSeq" id="WP_142118232.1">
    <property type="nucleotide sequence ID" value="NZ_BAAASV010000002.1"/>
</dbReference>
<dbReference type="PROSITE" id="PS51109">
    <property type="entry name" value="G5"/>
    <property type="match status" value="1"/>
</dbReference>
<feature type="domain" description="G5" evidence="2">
    <location>
        <begin position="170"/>
        <end position="250"/>
    </location>
</feature>
<evidence type="ECO:0000313" key="3">
    <source>
        <dbReference type="EMBL" id="TQL63798.1"/>
    </source>
</evidence>
<organism evidence="3 4">
    <name type="scientific">Rarobacter faecitabidus</name>
    <dbReference type="NCBI Taxonomy" id="13243"/>
    <lineage>
        <taxon>Bacteria</taxon>
        <taxon>Bacillati</taxon>
        <taxon>Actinomycetota</taxon>
        <taxon>Actinomycetes</taxon>
        <taxon>Micrococcales</taxon>
        <taxon>Rarobacteraceae</taxon>
        <taxon>Rarobacter</taxon>
    </lineage>
</organism>
<comment type="caution">
    <text evidence="3">The sequence shown here is derived from an EMBL/GenBank/DDBJ whole genome shotgun (WGS) entry which is preliminary data.</text>
</comment>
<dbReference type="InterPro" id="IPR011098">
    <property type="entry name" value="G5_dom"/>
</dbReference>
<dbReference type="OrthoDB" id="9766277at2"/>
<dbReference type="Gene3D" id="2.20.230.10">
    <property type="entry name" value="Resuscitation-promoting factor rpfb"/>
    <property type="match status" value="1"/>
</dbReference>
<dbReference type="AlphaFoldDB" id="A0A542ZTW2"/>
<dbReference type="SMART" id="SM01208">
    <property type="entry name" value="G5"/>
    <property type="match status" value="1"/>
</dbReference>
<reference evidence="3 4" key="1">
    <citation type="submission" date="2019-06" db="EMBL/GenBank/DDBJ databases">
        <title>Sequencing the genomes of 1000 actinobacteria strains.</title>
        <authorList>
            <person name="Klenk H.-P."/>
        </authorList>
    </citation>
    <scope>NUCLEOTIDE SEQUENCE [LARGE SCALE GENOMIC DNA]</scope>
    <source>
        <strain evidence="3 4">DSM 4813</strain>
    </source>
</reference>
<sequence>MSVRSPLRRQVTQWVARSTVVAVLAAGTVGFAASHKRITVDHNGAMVTVTTFGSTVGDALAAAGITPADSEIVAPSADEKISDGDQVTVRTPQDESDLMLRGGAASRSEDPVRGPLINVTVTIDGAAKQVATQATTVRSLLRDLEVTLGDSDAVIPGLDTALAEGAAVTVAEAATSSTTVVEDVDFKTTTKDDPSLEKGEKVVETKGEKGTRTTTYSVVTVAGEEISRQQIASAVTKAPVNKIVRVGSKSAASDIDVPTSSPITPGSARAIAKEMVLDRGWDEDEFACLDALWQRESGWRVTAHNKGSGAYGIPQALPGSKMGSAGSDWRTSAETQIKWGLGYIKGRYKTPCGAWSFFKARNFY</sequence>
<proteinExistence type="predicted"/>
<name>A0A542ZTW2_RARFA</name>
<keyword evidence="4" id="KW-1185">Reference proteome</keyword>
<gene>
    <name evidence="3" type="ORF">FB461_0275</name>
</gene>
<protein>
    <submittedName>
        <fullName evidence="3">Uncharacterized protein DUF348</fullName>
    </submittedName>
</protein>
<dbReference type="Proteomes" id="UP000315389">
    <property type="component" value="Unassembled WGS sequence"/>
</dbReference>
<dbReference type="Pfam" id="PF07501">
    <property type="entry name" value="G5"/>
    <property type="match status" value="1"/>
</dbReference>
<dbReference type="EMBL" id="VFOS01000001">
    <property type="protein sequence ID" value="TQL63798.1"/>
    <property type="molecule type" value="Genomic_DNA"/>
</dbReference>
<evidence type="ECO:0000313" key="4">
    <source>
        <dbReference type="Proteomes" id="UP000315389"/>
    </source>
</evidence>